<dbReference type="InterPro" id="IPR001206">
    <property type="entry name" value="Diacylglycerol_kinase_cat_dom"/>
</dbReference>
<evidence type="ECO:0000256" key="3">
    <source>
        <dbReference type="ARBA" id="ARBA00022679"/>
    </source>
</evidence>
<dbReference type="SMART" id="SM00045">
    <property type="entry name" value="DAGKa"/>
    <property type="match status" value="1"/>
</dbReference>
<feature type="region of interest" description="Disordered" evidence="8">
    <location>
        <begin position="362"/>
        <end position="400"/>
    </location>
</feature>
<keyword evidence="5 7" id="KW-0418">Kinase</keyword>
<evidence type="ECO:0000256" key="7">
    <source>
        <dbReference type="RuleBase" id="RU361128"/>
    </source>
</evidence>
<proteinExistence type="inferred from homology"/>
<feature type="compositionally biased region" description="Low complexity" evidence="8">
    <location>
        <begin position="1094"/>
        <end position="1109"/>
    </location>
</feature>
<dbReference type="Pfam" id="PF00781">
    <property type="entry name" value="DAGK_cat"/>
    <property type="match status" value="1"/>
</dbReference>
<evidence type="ECO:0000256" key="6">
    <source>
        <dbReference type="ARBA" id="ARBA00022840"/>
    </source>
</evidence>
<feature type="compositionally biased region" description="Low complexity" evidence="8">
    <location>
        <begin position="418"/>
        <end position="431"/>
    </location>
</feature>
<dbReference type="GO" id="GO:0004143">
    <property type="term" value="F:ATP-dependent diacylglycerol kinase activity"/>
    <property type="evidence" value="ECO:0007669"/>
    <property type="project" value="UniProtKB-EC"/>
</dbReference>
<evidence type="ECO:0000256" key="5">
    <source>
        <dbReference type="ARBA" id="ARBA00022777"/>
    </source>
</evidence>
<dbReference type="InterPro" id="IPR037607">
    <property type="entry name" value="DGK"/>
</dbReference>
<dbReference type="PANTHER" id="PTHR11255">
    <property type="entry name" value="DIACYLGLYCEROL KINASE"/>
    <property type="match status" value="1"/>
</dbReference>
<dbReference type="EC" id="2.7.1.107" evidence="7"/>
<keyword evidence="6 7" id="KW-0067">ATP-binding</keyword>
<keyword evidence="3 7" id="KW-0808">Transferase</keyword>
<dbReference type="GO" id="GO:0005886">
    <property type="term" value="C:plasma membrane"/>
    <property type="evidence" value="ECO:0007669"/>
    <property type="project" value="TreeGrafter"/>
</dbReference>
<evidence type="ECO:0000259" key="9">
    <source>
        <dbReference type="PROSITE" id="PS50146"/>
    </source>
</evidence>
<feature type="domain" description="DAGKc" evidence="9">
    <location>
        <begin position="731"/>
        <end position="867"/>
    </location>
</feature>
<dbReference type="Proteomes" id="UP000887561">
    <property type="component" value="Unplaced"/>
</dbReference>
<dbReference type="InterPro" id="IPR000756">
    <property type="entry name" value="Diacylglycerol_kin_accessory"/>
</dbReference>
<evidence type="ECO:0000313" key="11">
    <source>
        <dbReference type="WBParaSite" id="scaffold882_cov272.g2001"/>
    </source>
</evidence>
<evidence type="ECO:0000256" key="1">
    <source>
        <dbReference type="ARBA" id="ARBA00001383"/>
    </source>
</evidence>
<dbReference type="InterPro" id="IPR016064">
    <property type="entry name" value="NAD/diacylglycerol_kinase_sf"/>
</dbReference>
<feature type="compositionally biased region" description="Polar residues" evidence="8">
    <location>
        <begin position="387"/>
        <end position="400"/>
    </location>
</feature>
<dbReference type="SUPFAM" id="SSF111331">
    <property type="entry name" value="NAD kinase/diacylglycerol kinase-like"/>
    <property type="match status" value="1"/>
</dbReference>
<dbReference type="GO" id="GO:0007200">
    <property type="term" value="P:phospholipase C-activating G protein-coupled receptor signaling pathway"/>
    <property type="evidence" value="ECO:0007669"/>
    <property type="project" value="InterPro"/>
</dbReference>
<reference evidence="11" key="1">
    <citation type="submission" date="2022-11" db="UniProtKB">
        <authorList>
            <consortium name="WormBaseParasite"/>
        </authorList>
    </citation>
    <scope>IDENTIFICATION</scope>
</reference>
<dbReference type="WBParaSite" id="scaffold882_cov272.g2001">
    <property type="protein sequence ID" value="scaffold882_cov272.g2001"/>
    <property type="gene ID" value="scaffold882_cov272.g2001"/>
</dbReference>
<feature type="region of interest" description="Disordered" evidence="8">
    <location>
        <begin position="1081"/>
        <end position="1132"/>
    </location>
</feature>
<dbReference type="InterPro" id="IPR017438">
    <property type="entry name" value="ATP-NAD_kinase_N"/>
</dbReference>
<protein>
    <recommendedName>
        <fullName evidence="7">Diacylglycerol kinase</fullName>
        <shortName evidence="7">DAG kinase</shortName>
        <ecNumber evidence="7">2.7.1.107</ecNumber>
    </recommendedName>
</protein>
<evidence type="ECO:0000256" key="4">
    <source>
        <dbReference type="ARBA" id="ARBA00022741"/>
    </source>
</evidence>
<feature type="region of interest" description="Disordered" evidence="8">
    <location>
        <begin position="453"/>
        <end position="481"/>
    </location>
</feature>
<accession>A0A915NC56</accession>
<dbReference type="Gene3D" id="2.60.200.40">
    <property type="match status" value="1"/>
</dbReference>
<comment type="catalytic activity">
    <reaction evidence="1 7">
        <text>a 1,2-diacyl-sn-glycerol + ATP = a 1,2-diacyl-sn-glycero-3-phosphate + ADP + H(+)</text>
        <dbReference type="Rhea" id="RHEA:10272"/>
        <dbReference type="ChEBI" id="CHEBI:15378"/>
        <dbReference type="ChEBI" id="CHEBI:17815"/>
        <dbReference type="ChEBI" id="CHEBI:30616"/>
        <dbReference type="ChEBI" id="CHEBI:58608"/>
        <dbReference type="ChEBI" id="CHEBI:456216"/>
        <dbReference type="EC" id="2.7.1.107"/>
    </reaction>
</comment>
<sequence length="1271" mass="141156">MLQAFGRMRKMKWTEDERRTAQLKITEDQQKMLNEEILLINKQLPSILLSTKNDEDDEQQQIDTQPNLEITNPSCSSTTTINNNILEQNEKQNFQRIRYRGFGGMTILATRKKSGITSNSNCGAAKRAMRKRILAAKSALRRLSNTSTSSNVPTSSSDLSASTKGLFCNGEDELELWHHQTNPVKFVEEKREFKLKNILKANCENEEEDDEFCGGKSSLNSSEEKKENIKKQFYPQKKISTATLLGKKRKKSSSVVFCKRGNRSNSLSALSGDLLPIEDGVNKTALELNCLHCALLAEYKTSGLRAEIECAVKRLAARLTFSGSPARARRMFADHHHHQQQQREKKALEENERQMEMLRRQMGTPDIVVSSCNSEGTPESADEGFWTNPSPQHVESSNCGNDRWNTLNNQELTTTTITTSGIPSSLSSTNSPQHSGGGDLLIQDRRLVKNDGGSTIQMDTLKPPDNGGLNQCSSPPRSNSVDLSQLRRDIELWSVSSLSSAEAGSSTGERTAGISTPGGDSIRTVRSRSFDPSGSPDCVLRRPSRIEHLSEIFRKALAKSPVINSSEHIWLPSCSISSSTNVDTECYLGETDCGRIGEKRRCAACHIVAHTACFPLLAKEVIAINCSWCKRSYHNKRSCFSLARFDDRCDRGILRELILPPNWLLRLSNQRRNNRLNEQQTSNNIVAISLKRNRKKYRPFIVKFLEQTTNNVGPIPLIGGTRDEASNSQQPPIQPLLAFVNPKSGGNKGAKALNTLCWLLNPRQVFDINTMNGPKYGLEIFRKITNQMRILVCGGDGTVGWLLSTLDQLNWNIYPPIAILPLGTGNDLSRSMGWGGTFSDEPLSEILQAIQTETSVTFLDRWRLDENKEQLNNECQTTLPLSVMNNYFSIGADAHVALQFHHSRSANPQMLNSRLKNRLAYGGLGTIDLFKRAWKDLSEYITVECDGVDITPKIREFKFHCVLFHNISFYAGGTVPWGQGGDGVQESCGEVFSRPSPCDGKIEVLGFTTATLATLQMGGRGERIAQCSNVRIETIKPIPMQVDGEPCLLGPSLIHLSFHNKVPMLRREKFARLSGSAPTNNIVSMNANRRRKNSNQNNIAINSTTNNNQLSEQNDGNGLNLKSNNVTSPININQHKNSKASLAAYPLNNTPSAPSPPNNVSVCVPIVVVGRHDYDTYRDSVDRLKDTGFELGTLVLEAELELSHTNSAILILDDAFPSMTVRSAAIGHELVFNPAGGKQAKTSNEKNNLMRRRIGETLRIVLSTDSQETHL</sequence>
<dbReference type="FunFam" id="2.60.200.40:FF:000012">
    <property type="entry name" value="Diacylglycerol kinase"/>
    <property type="match status" value="1"/>
</dbReference>
<feature type="compositionally biased region" description="Polar residues" evidence="8">
    <location>
        <begin position="468"/>
        <end position="481"/>
    </location>
</feature>
<evidence type="ECO:0000313" key="10">
    <source>
        <dbReference type="Proteomes" id="UP000887561"/>
    </source>
</evidence>
<feature type="region of interest" description="Disordered" evidence="8">
    <location>
        <begin position="501"/>
        <end position="537"/>
    </location>
</feature>
<dbReference type="PANTHER" id="PTHR11255:SF80">
    <property type="entry name" value="EYE-SPECIFIC DIACYLGLYCEROL KINASE"/>
    <property type="match status" value="1"/>
</dbReference>
<organism evidence="10 11">
    <name type="scientific">Meloidogyne javanica</name>
    <name type="common">Root-knot nematode worm</name>
    <dbReference type="NCBI Taxonomy" id="6303"/>
    <lineage>
        <taxon>Eukaryota</taxon>
        <taxon>Metazoa</taxon>
        <taxon>Ecdysozoa</taxon>
        <taxon>Nematoda</taxon>
        <taxon>Chromadorea</taxon>
        <taxon>Rhabditida</taxon>
        <taxon>Tylenchina</taxon>
        <taxon>Tylenchomorpha</taxon>
        <taxon>Tylenchoidea</taxon>
        <taxon>Meloidogynidae</taxon>
        <taxon>Meloidogyninae</taxon>
        <taxon>Meloidogyne</taxon>
        <taxon>Meloidogyne incognita group</taxon>
    </lineage>
</organism>
<dbReference type="CDD" id="cd20802">
    <property type="entry name" value="C1_DGK_typeIV_rpt1"/>
    <property type="match status" value="1"/>
</dbReference>
<dbReference type="Gene3D" id="3.40.50.10330">
    <property type="entry name" value="Probable inorganic polyphosphate/atp-NAD kinase, domain 1"/>
    <property type="match status" value="1"/>
</dbReference>
<feature type="compositionally biased region" description="Polar residues" evidence="8">
    <location>
        <begin position="1110"/>
        <end position="1132"/>
    </location>
</feature>
<feature type="region of interest" description="Disordered" evidence="8">
    <location>
        <begin position="418"/>
        <end position="439"/>
    </location>
</feature>
<dbReference type="SMART" id="SM00046">
    <property type="entry name" value="DAGKc"/>
    <property type="match status" value="1"/>
</dbReference>
<comment type="similarity">
    <text evidence="2 7">Belongs to the eukaryotic diacylglycerol kinase family.</text>
</comment>
<keyword evidence="4 7" id="KW-0547">Nucleotide-binding</keyword>
<dbReference type="AlphaFoldDB" id="A0A915NC56"/>
<name>A0A915NC56_MELJA</name>
<dbReference type="GO" id="GO:0005524">
    <property type="term" value="F:ATP binding"/>
    <property type="evidence" value="ECO:0007669"/>
    <property type="project" value="UniProtKB-KW"/>
</dbReference>
<evidence type="ECO:0000256" key="8">
    <source>
        <dbReference type="SAM" id="MobiDB-lite"/>
    </source>
</evidence>
<dbReference type="PROSITE" id="PS50146">
    <property type="entry name" value="DAGK"/>
    <property type="match status" value="1"/>
</dbReference>
<keyword evidence="10" id="KW-1185">Reference proteome</keyword>
<dbReference type="Pfam" id="PF00609">
    <property type="entry name" value="DAGK_acc"/>
    <property type="match status" value="1"/>
</dbReference>
<evidence type="ECO:0000256" key="2">
    <source>
        <dbReference type="ARBA" id="ARBA00009280"/>
    </source>
</evidence>